<evidence type="ECO:0000256" key="2">
    <source>
        <dbReference type="ARBA" id="ARBA00009539"/>
    </source>
</evidence>
<dbReference type="InterPro" id="IPR001796">
    <property type="entry name" value="DHFR_dom"/>
</dbReference>
<keyword evidence="6 8" id="KW-0560">Oxidoreductase</keyword>
<proteinExistence type="inferred from homology"/>
<dbReference type="PANTHER" id="PTHR48069">
    <property type="entry name" value="DIHYDROFOLATE REDUCTASE"/>
    <property type="match status" value="1"/>
</dbReference>
<keyword evidence="9" id="KW-1185">Reference proteome</keyword>
<evidence type="ECO:0000256" key="5">
    <source>
        <dbReference type="ARBA" id="ARBA00022857"/>
    </source>
</evidence>
<dbReference type="GO" id="GO:0004146">
    <property type="term" value="F:dihydrofolate reductase activity"/>
    <property type="evidence" value="ECO:0007669"/>
    <property type="project" value="UniProtKB-EC"/>
</dbReference>
<dbReference type="InterPro" id="IPR024072">
    <property type="entry name" value="DHFR-like_dom_sf"/>
</dbReference>
<evidence type="ECO:0000256" key="3">
    <source>
        <dbReference type="ARBA" id="ARBA00012856"/>
    </source>
</evidence>
<dbReference type="RefSeq" id="WP_230068101.1">
    <property type="nucleotide sequence ID" value="NZ_BAABLL010000007.1"/>
</dbReference>
<comment type="similarity">
    <text evidence="2">Belongs to the dihydrofolate reductase family.</text>
</comment>
<protein>
    <recommendedName>
        <fullName evidence="3">dihydrofolate reductase</fullName>
        <ecNumber evidence="3">1.5.1.3</ecNumber>
    </recommendedName>
</protein>
<dbReference type="EC" id="1.5.1.3" evidence="3"/>
<evidence type="ECO:0000313" key="8">
    <source>
        <dbReference type="EMBL" id="MFC4265471.1"/>
    </source>
</evidence>
<dbReference type="PIRSF" id="PIRSF000194">
    <property type="entry name" value="DHFR"/>
    <property type="match status" value="1"/>
</dbReference>
<name>A0ABV8QZ59_9MICC</name>
<dbReference type="Gene3D" id="3.40.430.10">
    <property type="entry name" value="Dihydrofolate Reductase, subunit A"/>
    <property type="match status" value="1"/>
</dbReference>
<keyword evidence="4" id="KW-0554">One-carbon metabolism</keyword>
<dbReference type="PROSITE" id="PS51330">
    <property type="entry name" value="DHFR_2"/>
    <property type="match status" value="1"/>
</dbReference>
<dbReference type="Pfam" id="PF00186">
    <property type="entry name" value="DHFR_1"/>
    <property type="match status" value="1"/>
</dbReference>
<feature type="domain" description="DHFR" evidence="7">
    <location>
        <begin position="17"/>
        <end position="186"/>
    </location>
</feature>
<evidence type="ECO:0000256" key="6">
    <source>
        <dbReference type="ARBA" id="ARBA00023002"/>
    </source>
</evidence>
<dbReference type="InterPro" id="IPR012259">
    <property type="entry name" value="DHFR"/>
</dbReference>
<evidence type="ECO:0000256" key="1">
    <source>
        <dbReference type="ARBA" id="ARBA00004903"/>
    </source>
</evidence>
<comment type="pathway">
    <text evidence="1">Cofactor biosynthesis; tetrahydrofolate biosynthesis; 5,6,7,8-tetrahydrofolate from 7,8-dihydrofolate: step 1/1.</text>
</comment>
<evidence type="ECO:0000313" key="9">
    <source>
        <dbReference type="Proteomes" id="UP001595773"/>
    </source>
</evidence>
<dbReference type="Proteomes" id="UP001595773">
    <property type="component" value="Unassembled WGS sequence"/>
</dbReference>
<reference evidence="9" key="1">
    <citation type="journal article" date="2019" name="Int. J. Syst. Evol. Microbiol.">
        <title>The Global Catalogue of Microorganisms (GCM) 10K type strain sequencing project: providing services to taxonomists for standard genome sequencing and annotation.</title>
        <authorList>
            <consortium name="The Broad Institute Genomics Platform"/>
            <consortium name="The Broad Institute Genome Sequencing Center for Infectious Disease"/>
            <person name="Wu L."/>
            <person name="Ma J."/>
        </authorList>
    </citation>
    <scope>NUCLEOTIDE SEQUENCE [LARGE SCALE GENOMIC DNA]</scope>
    <source>
        <strain evidence="9">CGMCC 1.10698</strain>
    </source>
</reference>
<dbReference type="EMBL" id="JBHSCQ010000009">
    <property type="protein sequence ID" value="MFC4265471.1"/>
    <property type="molecule type" value="Genomic_DNA"/>
</dbReference>
<comment type="caution">
    <text evidence="8">The sequence shown here is derived from an EMBL/GenBank/DDBJ whole genome shotgun (WGS) entry which is preliminary data.</text>
</comment>
<evidence type="ECO:0000259" key="7">
    <source>
        <dbReference type="PROSITE" id="PS51330"/>
    </source>
</evidence>
<accession>A0ABV8QZ59</accession>
<dbReference type="CDD" id="cd00209">
    <property type="entry name" value="DHFR"/>
    <property type="match status" value="1"/>
</dbReference>
<dbReference type="PANTHER" id="PTHR48069:SF3">
    <property type="entry name" value="DIHYDROFOLATE REDUCTASE"/>
    <property type="match status" value="1"/>
</dbReference>
<evidence type="ECO:0000256" key="4">
    <source>
        <dbReference type="ARBA" id="ARBA00022563"/>
    </source>
</evidence>
<dbReference type="SUPFAM" id="SSF53597">
    <property type="entry name" value="Dihydrofolate reductase-like"/>
    <property type="match status" value="1"/>
</dbReference>
<organism evidence="8 9">
    <name type="scientific">Arthrobacter cryoconiti</name>
    <dbReference type="NCBI Taxonomy" id="748907"/>
    <lineage>
        <taxon>Bacteria</taxon>
        <taxon>Bacillati</taxon>
        <taxon>Actinomycetota</taxon>
        <taxon>Actinomycetes</taxon>
        <taxon>Micrococcales</taxon>
        <taxon>Micrococcaceae</taxon>
        <taxon>Arthrobacter</taxon>
    </lineage>
</organism>
<gene>
    <name evidence="8" type="ORF">ACFOW9_07645</name>
</gene>
<keyword evidence="5" id="KW-0521">NADP</keyword>
<dbReference type="PRINTS" id="PR00070">
    <property type="entry name" value="DHFR"/>
</dbReference>
<sequence length="200" mass="21688">MSDSTPVPELYSFNQPIVGMIWAQTVQGIIGADGGMPWHLPEDMAHFKRVTSGHPVVMGRRTWESFPQRFRPLPQRTNIVVTRQQNWAGTPDAAGAVVHSDLAQALVEAQRSPGCEEVWVLGGGEVFRQAMGDCNVAVITVINTDVPGDTQAPTLGPAWTFRGATPSEGWHTSKNGTEYRFTLWAKGSGELRAAESAMGS</sequence>